<gene>
    <name evidence="1" type="ORF">O181_108547</name>
</gene>
<name>A0A9Q3JW39_9BASI</name>
<organism evidence="1 2">
    <name type="scientific">Austropuccinia psidii MF-1</name>
    <dbReference type="NCBI Taxonomy" id="1389203"/>
    <lineage>
        <taxon>Eukaryota</taxon>
        <taxon>Fungi</taxon>
        <taxon>Dikarya</taxon>
        <taxon>Basidiomycota</taxon>
        <taxon>Pucciniomycotina</taxon>
        <taxon>Pucciniomycetes</taxon>
        <taxon>Pucciniales</taxon>
        <taxon>Sphaerophragmiaceae</taxon>
        <taxon>Austropuccinia</taxon>
    </lineage>
</organism>
<protein>
    <submittedName>
        <fullName evidence="1">Uncharacterized protein</fullName>
    </submittedName>
</protein>
<dbReference type="EMBL" id="AVOT02083321">
    <property type="protein sequence ID" value="MBW0568832.1"/>
    <property type="molecule type" value="Genomic_DNA"/>
</dbReference>
<reference evidence="1" key="1">
    <citation type="submission" date="2021-03" db="EMBL/GenBank/DDBJ databases">
        <title>Draft genome sequence of rust myrtle Austropuccinia psidii MF-1, a brazilian biotype.</title>
        <authorList>
            <person name="Quecine M.C."/>
            <person name="Pachon D.M.R."/>
            <person name="Bonatelli M.L."/>
            <person name="Correr F.H."/>
            <person name="Franceschini L.M."/>
            <person name="Leite T.F."/>
            <person name="Margarido G.R.A."/>
            <person name="Almeida C.A."/>
            <person name="Ferrarezi J.A."/>
            <person name="Labate C.A."/>
        </authorList>
    </citation>
    <scope>NUCLEOTIDE SEQUENCE</scope>
    <source>
        <strain evidence="1">MF-1</strain>
    </source>
</reference>
<evidence type="ECO:0000313" key="2">
    <source>
        <dbReference type="Proteomes" id="UP000765509"/>
    </source>
</evidence>
<evidence type="ECO:0000313" key="1">
    <source>
        <dbReference type="EMBL" id="MBW0568832.1"/>
    </source>
</evidence>
<keyword evidence="2" id="KW-1185">Reference proteome</keyword>
<sequence length="128" mass="14212">MPWLKRHQLVSNSILRQIKLSDHPMVVYMIKMATSSTSHSGFLSSLTQVEISPSPEANSFVIELVDCGPHPSSSSALVLNKATKQGLLASNRKKAERHAIALQKQKLGLLIDDRLEDAIVEIKRVKKE</sequence>
<dbReference type="AlphaFoldDB" id="A0A9Q3JW39"/>
<dbReference type="Proteomes" id="UP000765509">
    <property type="component" value="Unassembled WGS sequence"/>
</dbReference>
<comment type="caution">
    <text evidence="1">The sequence shown here is derived from an EMBL/GenBank/DDBJ whole genome shotgun (WGS) entry which is preliminary data.</text>
</comment>
<proteinExistence type="predicted"/>
<accession>A0A9Q3JW39</accession>